<dbReference type="CDD" id="cd02440">
    <property type="entry name" value="AdoMet_MTases"/>
    <property type="match status" value="1"/>
</dbReference>
<dbReference type="InterPro" id="IPR013216">
    <property type="entry name" value="Methyltransf_11"/>
</dbReference>
<accession>A0A7J3MX49</accession>
<name>A0A7J3MX49_9CREN</name>
<dbReference type="EMBL" id="DTDH01000031">
    <property type="protein sequence ID" value="HGT98026.1"/>
    <property type="molecule type" value="Genomic_DNA"/>
</dbReference>
<evidence type="ECO:0000313" key="4">
    <source>
        <dbReference type="EMBL" id="HFQ78594.1"/>
    </source>
</evidence>
<evidence type="ECO:0000256" key="1">
    <source>
        <dbReference type="ARBA" id="ARBA00022603"/>
    </source>
</evidence>
<dbReference type="GO" id="GO:0008757">
    <property type="term" value="F:S-adenosylmethionine-dependent methyltransferase activity"/>
    <property type="evidence" value="ECO:0007669"/>
    <property type="project" value="InterPro"/>
</dbReference>
<dbReference type="GO" id="GO:0008175">
    <property type="term" value="F:tRNA methyltransferase activity"/>
    <property type="evidence" value="ECO:0007669"/>
    <property type="project" value="UniProtKB-ARBA"/>
</dbReference>
<sequence>MVIDKDLSKIVDVFEVYEEIAEGFSSWRVKPWPIAVLGKSRGGIIVDLGAGSCINGIYVYSFGGKYLLCIDVSYTMDFLSRRSLLNRDVVGDSIAGDMLFIPIKDNSVDVVLAIASIHHVPSKFIDRVFAEVVRISVNGALVIITSWSWRQLRFTIPTLMNIILKLFGLVKSIREYRISWRKKKRTLYRYYYLYTLDELLKLCRKYRLKVLSYGYTGYLRNKSDNIFIVARVVKNYG</sequence>
<dbReference type="EMBL" id="DTAU01000046">
    <property type="protein sequence ID" value="HFQ78594.1"/>
    <property type="molecule type" value="Genomic_DNA"/>
</dbReference>
<comment type="caution">
    <text evidence="5">The sequence shown here is derived from an EMBL/GenBank/DDBJ whole genome shotgun (WGS) entry which is preliminary data.</text>
</comment>
<dbReference type="Pfam" id="PF08241">
    <property type="entry name" value="Methyltransf_11"/>
    <property type="match status" value="1"/>
</dbReference>
<keyword evidence="1 5" id="KW-0489">Methyltransferase</keyword>
<dbReference type="SUPFAM" id="SSF53335">
    <property type="entry name" value="S-adenosyl-L-methionine-dependent methyltransferases"/>
    <property type="match status" value="1"/>
</dbReference>
<dbReference type="InterPro" id="IPR029063">
    <property type="entry name" value="SAM-dependent_MTases_sf"/>
</dbReference>
<feature type="domain" description="Methyltransferase type 11" evidence="3">
    <location>
        <begin position="46"/>
        <end position="143"/>
    </location>
</feature>
<dbReference type="AlphaFoldDB" id="A0A7J3MX49"/>
<protein>
    <submittedName>
        <fullName evidence="5">Class I SAM-dependent methyltransferase</fullName>
    </submittedName>
</protein>
<proteinExistence type="predicted"/>
<dbReference type="GO" id="GO:0006400">
    <property type="term" value="P:tRNA modification"/>
    <property type="evidence" value="ECO:0007669"/>
    <property type="project" value="UniProtKB-ARBA"/>
</dbReference>
<dbReference type="GO" id="GO:0032259">
    <property type="term" value="P:methylation"/>
    <property type="evidence" value="ECO:0007669"/>
    <property type="project" value="UniProtKB-KW"/>
</dbReference>
<organism evidence="5">
    <name type="scientific">Ignisphaera aggregans</name>
    <dbReference type="NCBI Taxonomy" id="334771"/>
    <lineage>
        <taxon>Archaea</taxon>
        <taxon>Thermoproteota</taxon>
        <taxon>Thermoprotei</taxon>
        <taxon>Desulfurococcales</taxon>
        <taxon>Desulfurococcaceae</taxon>
        <taxon>Ignisphaera</taxon>
    </lineage>
</organism>
<dbReference type="PANTHER" id="PTHR13069">
    <property type="entry name" value="ALKYLATED DNA REPAIR PROTEIN ALKB HOMOLOG 8"/>
    <property type="match status" value="1"/>
</dbReference>
<gene>
    <name evidence="4" type="ORF">ENT99_02690</name>
    <name evidence="5" type="ORF">ENU64_01170</name>
</gene>
<evidence type="ECO:0000313" key="5">
    <source>
        <dbReference type="EMBL" id="HGT98026.1"/>
    </source>
</evidence>
<evidence type="ECO:0000256" key="2">
    <source>
        <dbReference type="ARBA" id="ARBA00022679"/>
    </source>
</evidence>
<dbReference type="Gene3D" id="3.40.50.150">
    <property type="entry name" value="Vaccinia Virus protein VP39"/>
    <property type="match status" value="1"/>
</dbReference>
<dbReference type="InterPro" id="IPR051422">
    <property type="entry name" value="AlkB_tRNA_MeTrf/Diox"/>
</dbReference>
<evidence type="ECO:0000259" key="3">
    <source>
        <dbReference type="Pfam" id="PF08241"/>
    </source>
</evidence>
<keyword evidence="2 5" id="KW-0808">Transferase</keyword>
<reference evidence="5" key="1">
    <citation type="journal article" date="2020" name="mSystems">
        <title>Genome- and Community-Level Interaction Insights into Carbon Utilization and Element Cycling Functions of Hydrothermarchaeota in Hydrothermal Sediment.</title>
        <authorList>
            <person name="Zhou Z."/>
            <person name="Liu Y."/>
            <person name="Xu W."/>
            <person name="Pan J."/>
            <person name="Luo Z.H."/>
            <person name="Li M."/>
        </authorList>
    </citation>
    <scope>NUCLEOTIDE SEQUENCE [LARGE SCALE GENOMIC DNA]</scope>
    <source>
        <strain evidence="4">SpSt-629</strain>
        <strain evidence="5">SpSt-688</strain>
    </source>
</reference>
<dbReference type="PANTHER" id="PTHR13069:SF21">
    <property type="entry name" value="ALKYLATED DNA REPAIR PROTEIN ALKB HOMOLOG 8"/>
    <property type="match status" value="1"/>
</dbReference>